<proteinExistence type="predicted"/>
<gene>
    <name evidence="1" type="ORF">E6H03_08095</name>
</gene>
<comment type="caution">
    <text evidence="1">The sequence shown here is derived from an EMBL/GenBank/DDBJ whole genome shotgun (WGS) entry which is preliminary data.</text>
</comment>
<dbReference type="InterPro" id="IPR027417">
    <property type="entry name" value="P-loop_NTPase"/>
</dbReference>
<reference evidence="1 2" key="1">
    <citation type="journal article" date="2019" name="Nat. Microbiol.">
        <title>Mediterranean grassland soil C-N compound turnover is dependent on rainfall and depth, and is mediated by genomically divergent microorganisms.</title>
        <authorList>
            <person name="Diamond S."/>
            <person name="Andeer P.F."/>
            <person name="Li Z."/>
            <person name="Crits-Christoph A."/>
            <person name="Burstein D."/>
            <person name="Anantharaman K."/>
            <person name="Lane K.R."/>
            <person name="Thomas B.C."/>
            <person name="Pan C."/>
            <person name="Northen T.R."/>
            <person name="Banfield J.F."/>
        </authorList>
    </citation>
    <scope>NUCLEOTIDE SEQUENCE [LARGE SCALE GENOMIC DNA]</scope>
    <source>
        <strain evidence="1">NP_6</strain>
    </source>
</reference>
<protein>
    <recommendedName>
        <fullName evidence="3">DNA recombination and repair protein Rad51-like C-terminal domain-containing protein</fullName>
    </recommendedName>
</protein>
<dbReference type="Gene3D" id="3.40.50.300">
    <property type="entry name" value="P-loop containing nucleotide triphosphate hydrolases"/>
    <property type="match status" value="1"/>
</dbReference>
<evidence type="ECO:0008006" key="3">
    <source>
        <dbReference type="Google" id="ProtNLM"/>
    </source>
</evidence>
<evidence type="ECO:0000313" key="1">
    <source>
        <dbReference type="EMBL" id="TMI80600.1"/>
    </source>
</evidence>
<dbReference type="Proteomes" id="UP000318093">
    <property type="component" value="Unassembled WGS sequence"/>
</dbReference>
<dbReference type="AlphaFoldDB" id="A0A537JAT0"/>
<evidence type="ECO:0000313" key="2">
    <source>
        <dbReference type="Proteomes" id="UP000318093"/>
    </source>
</evidence>
<dbReference type="SUPFAM" id="SSF52540">
    <property type="entry name" value="P-loop containing nucleoside triphosphate hydrolases"/>
    <property type="match status" value="1"/>
</dbReference>
<sequence>MAVSRLPIPLPQPLGGLVLFTGDESVLPLSQLLCLQYLGRGEPVVLVDGANAFNPYLLSDAARAEGLDLRRVLDAVHLSRAYTCHQLEALFSEHLPQAIAAFRPGAILCLGLLDLLYDEDVPVTEASRIFRRLASAIVEMAPRLPILAACPDPALPDRERSHTRGTFGDRLRGLASWHFTARPDGERVWIARERPDPARWEWALRLRPDRTFRMRP</sequence>
<accession>A0A537JAT0</accession>
<name>A0A537JAT0_9BACT</name>
<organism evidence="1 2">
    <name type="scientific">Candidatus Segetimicrobium genomatis</name>
    <dbReference type="NCBI Taxonomy" id="2569760"/>
    <lineage>
        <taxon>Bacteria</taxon>
        <taxon>Bacillati</taxon>
        <taxon>Candidatus Sysuimicrobiota</taxon>
        <taxon>Candidatus Sysuimicrobiia</taxon>
        <taxon>Candidatus Sysuimicrobiales</taxon>
        <taxon>Candidatus Segetimicrobiaceae</taxon>
        <taxon>Candidatus Segetimicrobium</taxon>
    </lineage>
</organism>
<dbReference type="EMBL" id="VBAN01000250">
    <property type="protein sequence ID" value="TMI80600.1"/>
    <property type="molecule type" value="Genomic_DNA"/>
</dbReference>